<dbReference type="InterPro" id="IPR037666">
    <property type="entry name" value="CCDC43"/>
</dbReference>
<name>A0AAQ4D824_AMBAM</name>
<sequence length="267" mass="30087">MFLPNKGYEKEHITVTTRSQRGKRGPNVADGRRSSETSAVSMAAVHGDFELWLADKLRALNIDPDVFGSYITGILEGTETEDEKSEALQGILTEVCEDALGNVKDEIFSKWSECNDRPAEGDVRVDEQGKYNVEAKLVSLMEEQAKSVVAEKNLTLEEQKLRQAILAQYGEVSDGEEDVVTKPSAEPVTNSAASGAAHKEHYAPKLLARNTNAEHVAQAEKEKREQSKQEHERKKAQDKLNREKQKQQAQDRKEKERKRTQKGERRR</sequence>
<proteinExistence type="inferred from homology"/>
<dbReference type="PANTHER" id="PTHR31684:SF2">
    <property type="entry name" value="COILED-COIL DOMAIN-CONTAINING PROTEIN 43"/>
    <property type="match status" value="1"/>
</dbReference>
<evidence type="ECO:0000256" key="2">
    <source>
        <dbReference type="ARBA" id="ARBA00016648"/>
    </source>
</evidence>
<feature type="compositionally biased region" description="Basic and acidic residues" evidence="4">
    <location>
        <begin position="217"/>
        <end position="254"/>
    </location>
</feature>
<evidence type="ECO:0000256" key="4">
    <source>
        <dbReference type="SAM" id="MobiDB-lite"/>
    </source>
</evidence>
<dbReference type="Proteomes" id="UP001321473">
    <property type="component" value="Unassembled WGS sequence"/>
</dbReference>
<feature type="region of interest" description="Disordered" evidence="4">
    <location>
        <begin position="13"/>
        <end position="36"/>
    </location>
</feature>
<comment type="similarity">
    <text evidence="1">Belongs to the CCDC43 family.</text>
</comment>
<comment type="caution">
    <text evidence="6">The sequence shown here is derived from an EMBL/GenBank/DDBJ whole genome shotgun (WGS) entry which is preliminary data.</text>
</comment>
<keyword evidence="7" id="KW-1185">Reference proteome</keyword>
<dbReference type="EMBL" id="JARKHS020033924">
    <property type="protein sequence ID" value="KAK8758614.1"/>
    <property type="molecule type" value="Genomic_DNA"/>
</dbReference>
<feature type="region of interest" description="Disordered" evidence="4">
    <location>
        <begin position="172"/>
        <end position="267"/>
    </location>
</feature>
<dbReference type="Pfam" id="PF26091">
    <property type="entry name" value="PWI_CCDC43"/>
    <property type="match status" value="1"/>
</dbReference>
<keyword evidence="3" id="KW-0175">Coiled coil</keyword>
<dbReference type="InterPro" id="IPR058771">
    <property type="entry name" value="PWI_CCDC43"/>
</dbReference>
<evidence type="ECO:0000259" key="5">
    <source>
        <dbReference type="Pfam" id="PF26091"/>
    </source>
</evidence>
<evidence type="ECO:0000256" key="3">
    <source>
        <dbReference type="ARBA" id="ARBA00023054"/>
    </source>
</evidence>
<gene>
    <name evidence="6" type="ORF">V5799_003754</name>
</gene>
<feature type="compositionally biased region" description="Basic residues" evidence="4">
    <location>
        <begin position="255"/>
        <end position="267"/>
    </location>
</feature>
<feature type="domain" description="CCDC43 PWI-like" evidence="5">
    <location>
        <begin position="45"/>
        <end position="116"/>
    </location>
</feature>
<dbReference type="PANTHER" id="PTHR31684">
    <property type="entry name" value="COILED-COIL DOMAIN-CONTAINING PROTEIN 43"/>
    <property type="match status" value="1"/>
</dbReference>
<evidence type="ECO:0000313" key="6">
    <source>
        <dbReference type="EMBL" id="KAK8758614.1"/>
    </source>
</evidence>
<reference evidence="6 7" key="1">
    <citation type="journal article" date="2023" name="Arcadia Sci">
        <title>De novo assembly of a long-read Amblyomma americanum tick genome.</title>
        <authorList>
            <person name="Chou S."/>
            <person name="Poskanzer K.E."/>
            <person name="Rollins M."/>
            <person name="Thuy-Boun P.S."/>
        </authorList>
    </citation>
    <scope>NUCLEOTIDE SEQUENCE [LARGE SCALE GENOMIC DNA]</scope>
    <source>
        <strain evidence="6">F_SG_1</strain>
        <tissue evidence="6">Salivary glands</tissue>
    </source>
</reference>
<evidence type="ECO:0000256" key="1">
    <source>
        <dbReference type="ARBA" id="ARBA00005305"/>
    </source>
</evidence>
<dbReference type="AlphaFoldDB" id="A0AAQ4D824"/>
<evidence type="ECO:0000313" key="7">
    <source>
        <dbReference type="Proteomes" id="UP001321473"/>
    </source>
</evidence>
<protein>
    <recommendedName>
        <fullName evidence="2">Coiled-coil domain-containing protein 43</fullName>
    </recommendedName>
</protein>
<organism evidence="6 7">
    <name type="scientific">Amblyomma americanum</name>
    <name type="common">Lone star tick</name>
    <dbReference type="NCBI Taxonomy" id="6943"/>
    <lineage>
        <taxon>Eukaryota</taxon>
        <taxon>Metazoa</taxon>
        <taxon>Ecdysozoa</taxon>
        <taxon>Arthropoda</taxon>
        <taxon>Chelicerata</taxon>
        <taxon>Arachnida</taxon>
        <taxon>Acari</taxon>
        <taxon>Parasitiformes</taxon>
        <taxon>Ixodida</taxon>
        <taxon>Ixodoidea</taxon>
        <taxon>Ixodidae</taxon>
        <taxon>Amblyomminae</taxon>
        <taxon>Amblyomma</taxon>
    </lineage>
</organism>
<accession>A0AAQ4D824</accession>